<dbReference type="AlphaFoldDB" id="A0A4D7E1H5"/>
<accession>A0A4D7E1H5</accession>
<dbReference type="Proteomes" id="UP000826513">
    <property type="component" value="Chromosome 1"/>
</dbReference>
<sequence length="167" mass="18257">MVIIRAGRQGEFGRLAEIELDAFVVWAQACNVSLEPAVAPVHLLQASFDQGLLLVAEEGGRVLGFALGSVVDGDLYIAEVDVERAAQGKGIGRALMLALLEKGRERGLRFALLTTDRYAPFNAPFYSKLGFRILENAETPAFLLERLEKQVESGLDAERRVAMRLGL</sequence>
<dbReference type="PANTHER" id="PTHR43877">
    <property type="entry name" value="AMINOALKYLPHOSPHONATE N-ACETYLTRANSFERASE-RELATED-RELATED"/>
    <property type="match status" value="1"/>
</dbReference>
<dbReference type="STRING" id="1367849.GCA_000518585_02697"/>
<reference evidence="4 6" key="1">
    <citation type="submission" date="2019-04" db="EMBL/GenBank/DDBJ databases">
        <title>Complete genome sequence of Agrobacterium larrymoorei CFBP5473.</title>
        <authorList>
            <person name="Haryono M."/>
            <person name="Chou L."/>
            <person name="Lin Y.-C."/>
            <person name="Lai E.-M."/>
            <person name="Kuo C.-H."/>
        </authorList>
    </citation>
    <scope>NUCLEOTIDE SEQUENCE [LARGE SCALE GENOMIC DNA]</scope>
    <source>
        <strain evidence="4 6">CFBP5473</strain>
    </source>
</reference>
<dbReference type="Gene3D" id="3.40.630.30">
    <property type="match status" value="1"/>
</dbReference>
<feature type="domain" description="N-acetyltransferase" evidence="3">
    <location>
        <begin position="2"/>
        <end position="149"/>
    </location>
</feature>
<dbReference type="SUPFAM" id="SSF55729">
    <property type="entry name" value="Acyl-CoA N-acyltransferases (Nat)"/>
    <property type="match status" value="1"/>
</dbReference>
<evidence type="ECO:0000313" key="4">
    <source>
        <dbReference type="EMBL" id="QCI98300.1"/>
    </source>
</evidence>
<keyword evidence="2" id="KW-0012">Acyltransferase</keyword>
<organism evidence="4 6">
    <name type="scientific">Agrobacterium larrymoorei</name>
    <dbReference type="NCBI Taxonomy" id="160699"/>
    <lineage>
        <taxon>Bacteria</taxon>
        <taxon>Pseudomonadati</taxon>
        <taxon>Pseudomonadota</taxon>
        <taxon>Alphaproteobacteria</taxon>
        <taxon>Hyphomicrobiales</taxon>
        <taxon>Rhizobiaceae</taxon>
        <taxon>Rhizobium/Agrobacterium group</taxon>
        <taxon>Agrobacterium</taxon>
    </lineage>
</organism>
<evidence type="ECO:0000259" key="3">
    <source>
        <dbReference type="PROSITE" id="PS51186"/>
    </source>
</evidence>
<protein>
    <submittedName>
        <fullName evidence="4">GNAT family N-acetyltransferase</fullName>
    </submittedName>
</protein>
<keyword evidence="7" id="KW-1185">Reference proteome</keyword>
<dbReference type="EMBL" id="CP072167">
    <property type="protein sequence ID" value="QYA06245.1"/>
    <property type="molecule type" value="Genomic_DNA"/>
</dbReference>
<evidence type="ECO:0000313" key="7">
    <source>
        <dbReference type="Proteomes" id="UP000826513"/>
    </source>
</evidence>
<dbReference type="EMBL" id="CP039691">
    <property type="protein sequence ID" value="QCI98300.1"/>
    <property type="molecule type" value="Genomic_DNA"/>
</dbReference>
<dbReference type="InterPro" id="IPR000182">
    <property type="entry name" value="GNAT_dom"/>
</dbReference>
<dbReference type="OrthoDB" id="572496at2"/>
<dbReference type="GO" id="GO:0016747">
    <property type="term" value="F:acyltransferase activity, transferring groups other than amino-acyl groups"/>
    <property type="evidence" value="ECO:0007669"/>
    <property type="project" value="InterPro"/>
</dbReference>
<reference evidence="5 7" key="2">
    <citation type="submission" date="2021-03" db="EMBL/GenBank/DDBJ databases">
        <title>Rapid diversification of plasmids in a genus of pathogenic and nitrogen fixing bacteria.</title>
        <authorList>
            <person name="Weisberg A.J."/>
            <person name="Miller M."/>
            <person name="Ream W."/>
            <person name="Grunwald N.J."/>
            <person name="Chang J.H."/>
        </authorList>
    </citation>
    <scope>NUCLEOTIDE SEQUENCE [LARGE SCALE GENOMIC DNA]</scope>
    <source>
        <strain evidence="5 7">AF3.44</strain>
    </source>
</reference>
<dbReference type="PROSITE" id="PS51186">
    <property type="entry name" value="GNAT"/>
    <property type="match status" value="1"/>
</dbReference>
<dbReference type="Proteomes" id="UP000298545">
    <property type="component" value="Chromosome circular"/>
</dbReference>
<dbReference type="Pfam" id="PF00583">
    <property type="entry name" value="Acetyltransf_1"/>
    <property type="match status" value="1"/>
</dbReference>
<keyword evidence="1 4" id="KW-0808">Transferase</keyword>
<evidence type="ECO:0000313" key="6">
    <source>
        <dbReference type="Proteomes" id="UP000298545"/>
    </source>
</evidence>
<evidence type="ECO:0000256" key="2">
    <source>
        <dbReference type="ARBA" id="ARBA00023315"/>
    </source>
</evidence>
<name>A0A4D7E1H5_9HYPH</name>
<gene>
    <name evidence="4" type="ORF">CFBP5473_10495</name>
    <name evidence="5" type="ORF">J5285_09220</name>
</gene>
<dbReference type="CDD" id="cd04301">
    <property type="entry name" value="NAT_SF"/>
    <property type="match status" value="1"/>
</dbReference>
<dbReference type="InterPro" id="IPR050832">
    <property type="entry name" value="Bact_Acetyltransf"/>
</dbReference>
<proteinExistence type="predicted"/>
<dbReference type="RefSeq" id="WP_051441274.1">
    <property type="nucleotide sequence ID" value="NZ_CP039691.1"/>
</dbReference>
<evidence type="ECO:0000313" key="5">
    <source>
        <dbReference type="EMBL" id="QYA06245.1"/>
    </source>
</evidence>
<evidence type="ECO:0000256" key="1">
    <source>
        <dbReference type="ARBA" id="ARBA00022679"/>
    </source>
</evidence>
<dbReference type="KEGG" id="alf:CFBP5473_10495"/>
<dbReference type="InterPro" id="IPR016181">
    <property type="entry name" value="Acyl_CoA_acyltransferase"/>
</dbReference>